<evidence type="ECO:0000313" key="1">
    <source>
        <dbReference type="EMBL" id="NEV66350.1"/>
    </source>
</evidence>
<dbReference type="AlphaFoldDB" id="A0A0C1Y0Q4"/>
<dbReference type="EMBL" id="JTHE02000003">
    <property type="protein sequence ID" value="NEV66350.1"/>
    <property type="molecule type" value="Genomic_DNA"/>
</dbReference>
<organism evidence="1">
    <name type="scientific">Lyngbya confervoides BDU141951</name>
    <dbReference type="NCBI Taxonomy" id="1574623"/>
    <lineage>
        <taxon>Bacteria</taxon>
        <taxon>Bacillati</taxon>
        <taxon>Cyanobacteriota</taxon>
        <taxon>Cyanophyceae</taxon>
        <taxon>Oscillatoriophycideae</taxon>
        <taxon>Oscillatoriales</taxon>
        <taxon>Microcoleaceae</taxon>
        <taxon>Lyngbya</taxon>
    </lineage>
</organism>
<gene>
    <name evidence="1" type="ORF">QQ91_004380</name>
</gene>
<reference evidence="1" key="2">
    <citation type="journal article" date="2015" name="Genome Announc.">
        <title>Draft Genome Sequence of Filamentous Marine Cyanobacterium Lyngbya confervoides Strain BDU141951.</title>
        <authorList>
            <person name="Chandrababunaidu M.M."/>
            <person name="Sen D."/>
            <person name="Tripathy S."/>
        </authorList>
    </citation>
    <scope>NUCLEOTIDE SEQUENCE</scope>
    <source>
        <strain evidence="1">BDU141951</strain>
    </source>
</reference>
<comment type="caution">
    <text evidence="1">The sequence shown here is derived from an EMBL/GenBank/DDBJ whole genome shotgun (WGS) entry which is preliminary data.</text>
</comment>
<protein>
    <submittedName>
        <fullName evidence="1">Uncharacterized protein</fullName>
    </submittedName>
</protein>
<sequence>MHESLIRRLSISVNFKYLNGQPDHFNAETRQIDPPRNAENGENLPNLGTVMLAIGVFESGAQSGEIKPPLWADSTGV</sequence>
<accession>A0A0C1Y0Q4</accession>
<reference evidence="1" key="3">
    <citation type="submission" date="2020-02" db="EMBL/GenBank/DDBJ databases">
        <authorList>
            <person name="Sarangi A.N."/>
            <person name="Ghosh S."/>
            <person name="Mukherjee M."/>
            <person name="Tripathy S."/>
        </authorList>
    </citation>
    <scope>NUCLEOTIDE SEQUENCE</scope>
    <source>
        <strain evidence="1">BDU141951</strain>
    </source>
</reference>
<proteinExistence type="predicted"/>
<name>A0A0C1Y0Q4_9CYAN</name>
<reference evidence="1" key="1">
    <citation type="submission" date="2014-11" db="EMBL/GenBank/DDBJ databases">
        <authorList>
            <person name="Malar M.C."/>
            <person name="Sen D."/>
            <person name="Tripathy S."/>
        </authorList>
    </citation>
    <scope>NUCLEOTIDE SEQUENCE</scope>
    <source>
        <strain evidence="1">BDU141951</strain>
    </source>
</reference>